<dbReference type="SMART" id="SM00185">
    <property type="entry name" value="ARM"/>
    <property type="match status" value="5"/>
</dbReference>
<dbReference type="GeneTree" id="ENSGT00390000014293"/>
<gene>
    <name evidence="8" type="primary">RAP1GDS1</name>
</gene>
<accession>A0A8C9CT81</accession>
<dbReference type="PANTHER" id="PTHR10957">
    <property type="entry name" value="RAP1 GTPASE-GDP DISSOCIATION STIMULATOR 1"/>
    <property type="match status" value="1"/>
</dbReference>
<dbReference type="CTD" id="5910"/>
<reference evidence="8" key="2">
    <citation type="submission" date="2025-08" db="UniProtKB">
        <authorList>
            <consortium name="Ensembl"/>
        </authorList>
    </citation>
    <scope>IDENTIFICATION</scope>
</reference>
<dbReference type="Gene3D" id="1.25.10.10">
    <property type="entry name" value="Leucine-rich Repeat Variant"/>
    <property type="match status" value="2"/>
</dbReference>
<comment type="subcellular location">
    <subcellularLocation>
        <location evidence="3">Cytoplasm</location>
        <location evidence="3">Cytosol</location>
    </subcellularLocation>
    <subcellularLocation>
        <location evidence="2">Endoplasmic reticulum</location>
    </subcellularLocation>
    <subcellularLocation>
        <location evidence="1">Mitochondrion</location>
    </subcellularLocation>
</comment>
<evidence type="ECO:0000256" key="4">
    <source>
        <dbReference type="ARBA" id="ARBA00022490"/>
    </source>
</evidence>
<dbReference type="GO" id="GO:0005085">
    <property type="term" value="F:guanyl-nucleotide exchange factor activity"/>
    <property type="evidence" value="ECO:0007669"/>
    <property type="project" value="InterPro"/>
</dbReference>
<dbReference type="FunFam" id="1.25.10.10:FF:000141">
    <property type="entry name" value="rap1 GTPase-GDP dissociation stimulator 1 isoform X1"/>
    <property type="match status" value="1"/>
</dbReference>
<dbReference type="InterPro" id="IPR016024">
    <property type="entry name" value="ARM-type_fold"/>
</dbReference>
<dbReference type="InterPro" id="IPR011989">
    <property type="entry name" value="ARM-like"/>
</dbReference>
<dbReference type="GeneID" id="116754073"/>
<protein>
    <submittedName>
        <fullName evidence="8">Rap1 GTPase-GDP dissociation stimulator 1</fullName>
    </submittedName>
</protein>
<evidence type="ECO:0000256" key="3">
    <source>
        <dbReference type="ARBA" id="ARBA00004514"/>
    </source>
</evidence>
<reference evidence="8" key="1">
    <citation type="submission" date="2019-08" db="EMBL/GenBank/DDBJ databases">
        <title>Phocoena sinus (Vaquita) genome, mPhoSin1, primary haplotype.</title>
        <authorList>
            <person name="Morin P."/>
            <person name="Mountcastle J."/>
            <person name="Fungtammasan C."/>
            <person name="Rhie A."/>
            <person name="Rojas-Bracho L."/>
            <person name="Smith C.R."/>
            <person name="Taylor B.L."/>
            <person name="Gulland F.M.D."/>
            <person name="Musser W."/>
            <person name="Houck M."/>
            <person name="Haase B."/>
            <person name="Paez S."/>
            <person name="Howe K."/>
            <person name="Torrance J."/>
            <person name="Formenti G."/>
            <person name="Phillippy A."/>
            <person name="Ryder O."/>
            <person name="Jarvis E.D."/>
            <person name="Fedrigo O."/>
        </authorList>
    </citation>
    <scope>NUCLEOTIDE SEQUENCE [LARGE SCALE GENOMIC DNA]</scope>
</reference>
<keyword evidence="4" id="KW-0963">Cytoplasm</keyword>
<dbReference type="FunFam" id="1.25.10.10:FF:000144">
    <property type="entry name" value="rap1 GTPase-GDP dissociation stimulator 1 isoform X1"/>
    <property type="match status" value="1"/>
</dbReference>
<reference evidence="8" key="3">
    <citation type="submission" date="2025-09" db="UniProtKB">
        <authorList>
            <consortium name="Ensembl"/>
        </authorList>
    </citation>
    <scope>IDENTIFICATION</scope>
</reference>
<dbReference type="PROSITE" id="PS50176">
    <property type="entry name" value="ARM_REPEAT"/>
    <property type="match status" value="2"/>
</dbReference>
<dbReference type="GO" id="GO:0005783">
    <property type="term" value="C:endoplasmic reticulum"/>
    <property type="evidence" value="ECO:0007669"/>
    <property type="project" value="UniProtKB-SubCell"/>
</dbReference>
<dbReference type="RefSeq" id="XP_032488101.1">
    <property type="nucleotide sequence ID" value="XM_032632210.1"/>
</dbReference>
<evidence type="ECO:0000256" key="2">
    <source>
        <dbReference type="ARBA" id="ARBA00004240"/>
    </source>
</evidence>
<evidence type="ECO:0000313" key="9">
    <source>
        <dbReference type="Proteomes" id="UP000694554"/>
    </source>
</evidence>
<dbReference type="GO" id="GO:0005829">
    <property type="term" value="C:cytosol"/>
    <property type="evidence" value="ECO:0007669"/>
    <property type="project" value="UniProtKB-SubCell"/>
</dbReference>
<dbReference type="SUPFAM" id="SSF48371">
    <property type="entry name" value="ARM repeat"/>
    <property type="match status" value="2"/>
</dbReference>
<feature type="repeat" description="ARM" evidence="7">
    <location>
        <begin position="315"/>
        <end position="347"/>
    </location>
</feature>
<evidence type="ECO:0000256" key="5">
    <source>
        <dbReference type="ARBA" id="ARBA00022824"/>
    </source>
</evidence>
<feature type="repeat" description="ARM" evidence="7">
    <location>
        <begin position="89"/>
        <end position="131"/>
    </location>
</feature>
<evidence type="ECO:0000256" key="6">
    <source>
        <dbReference type="ARBA" id="ARBA00023128"/>
    </source>
</evidence>
<dbReference type="GO" id="GO:0005739">
    <property type="term" value="C:mitochondrion"/>
    <property type="evidence" value="ECO:0007669"/>
    <property type="project" value="UniProtKB-SubCell"/>
</dbReference>
<keyword evidence="5" id="KW-0256">Endoplasmic reticulum</keyword>
<dbReference type="Proteomes" id="UP000694554">
    <property type="component" value="Chromosome 5"/>
</dbReference>
<dbReference type="Pfam" id="PF00514">
    <property type="entry name" value="Arm"/>
    <property type="match status" value="4"/>
</dbReference>
<name>A0A8C9CT81_PHOSS</name>
<proteinExistence type="predicted"/>
<keyword evidence="9" id="KW-1185">Reference proteome</keyword>
<dbReference type="Ensembl" id="ENSPSNT00000030300.1">
    <property type="protein sequence ID" value="ENSPSNP00000026962.1"/>
    <property type="gene ID" value="ENSPSNG00000019622.1"/>
</dbReference>
<dbReference type="AlphaFoldDB" id="A0A8C9CT81"/>
<sequence length="565" mass="61397">MDNLSDTLKKLKITAVDRTDDSLEGCLDCLLQALAQNNMETSEKIQGSGILQLFASLLVPQSSCTAKVANIIAEIAKNEFMRIPCVDAGLISPLVQLLNSKDQEVLLQTGRALGNICYDSHEGRSAVDQAGGAQIVIDHLRSLCSKTDPANEKLLTVFCGMLMNYSNENDSLQAQLINMGVIPTLVKLLGIHCQNAALTEMCLVAFGNLAELDAIKLQLVEAGLVECLLEIVQQKVDSDKEEDIAELKTASDLMVLLLLGDESMQKLFEGGKGNVFQRVLSWIPSNNHQLQLAGALAIANFARNDGNCIHMVDNGIVEKLMDLLDRHVEDGNVTVQHAALSALRNLAIPVINKAKMLSAGVTEAVLKFLKSEMPPVQFKLLGTLRMLIDAQAEAAEQLGKNVKLVERLVEWCEAKDHAGVMGESNRLLSALIRHSKSKDVIKTIVQSGGIKHLVTMATSEHVIMQNEALVALALIAALELGTAEKDLESAKLVQILHTLLADERSAPEIKYNSMVLICALMGSESLHKEVQDLAFLDIVSKLRSHENKSVAQQASLTEQRLAVES</sequence>
<keyword evidence="6" id="KW-0496">Mitochondrion</keyword>
<dbReference type="InterPro" id="IPR040144">
    <property type="entry name" value="RAP1GDS1"/>
</dbReference>
<organism evidence="8 9">
    <name type="scientific">Phocoena sinus</name>
    <name type="common">Vaquita</name>
    <dbReference type="NCBI Taxonomy" id="42100"/>
    <lineage>
        <taxon>Eukaryota</taxon>
        <taxon>Metazoa</taxon>
        <taxon>Chordata</taxon>
        <taxon>Craniata</taxon>
        <taxon>Vertebrata</taxon>
        <taxon>Euteleostomi</taxon>
        <taxon>Mammalia</taxon>
        <taxon>Eutheria</taxon>
        <taxon>Laurasiatheria</taxon>
        <taxon>Artiodactyla</taxon>
        <taxon>Whippomorpha</taxon>
        <taxon>Cetacea</taxon>
        <taxon>Odontoceti</taxon>
        <taxon>Phocoenidae</taxon>
        <taxon>Phocoena</taxon>
    </lineage>
</organism>
<evidence type="ECO:0000256" key="7">
    <source>
        <dbReference type="PROSITE-ProRule" id="PRU00259"/>
    </source>
</evidence>
<evidence type="ECO:0000313" key="8">
    <source>
        <dbReference type="Ensembl" id="ENSPSNP00000026962.1"/>
    </source>
</evidence>
<dbReference type="InterPro" id="IPR000225">
    <property type="entry name" value="Armadillo"/>
</dbReference>
<evidence type="ECO:0000256" key="1">
    <source>
        <dbReference type="ARBA" id="ARBA00004173"/>
    </source>
</evidence>